<name>A0A0A7PLG1_9SPHN</name>
<protein>
    <submittedName>
        <fullName evidence="2">Uncharacterized protein</fullName>
    </submittedName>
</protein>
<dbReference type="STRING" id="1515612.SKP52_19870"/>
<organism evidence="2 3">
    <name type="scientific">Sphingopyxis fribergensis</name>
    <dbReference type="NCBI Taxonomy" id="1515612"/>
    <lineage>
        <taxon>Bacteria</taxon>
        <taxon>Pseudomonadati</taxon>
        <taxon>Pseudomonadota</taxon>
        <taxon>Alphaproteobacteria</taxon>
        <taxon>Sphingomonadales</taxon>
        <taxon>Sphingomonadaceae</taxon>
        <taxon>Sphingopyxis</taxon>
    </lineage>
</organism>
<dbReference type="AlphaFoldDB" id="A0A0A7PLG1"/>
<proteinExistence type="predicted"/>
<dbReference type="RefSeq" id="WP_039577814.1">
    <property type="nucleotide sequence ID" value="NZ_CP009122.1"/>
</dbReference>
<accession>A0A0A7PLG1</accession>
<evidence type="ECO:0000313" key="2">
    <source>
        <dbReference type="EMBL" id="AJA10840.1"/>
    </source>
</evidence>
<feature type="region of interest" description="Disordered" evidence="1">
    <location>
        <begin position="1"/>
        <end position="22"/>
    </location>
</feature>
<evidence type="ECO:0000256" key="1">
    <source>
        <dbReference type="SAM" id="MobiDB-lite"/>
    </source>
</evidence>
<reference evidence="2 3" key="1">
    <citation type="journal article" date="2015" name="Int. J. Syst. Evol. Microbiol.">
        <title>Description of Sphingopyxis fribergensis sp. nov. - a soil bacterium with the ability to degrade styrene and phenylacetic acid.</title>
        <authorList>
            <person name="Oelschlagel M."/>
            <person name="Ruckert C."/>
            <person name="Kalinowski J."/>
            <person name="Schmidt G."/>
            <person name="Schlomann M."/>
            <person name="Tischler D."/>
        </authorList>
    </citation>
    <scope>NUCLEOTIDE SEQUENCE [LARGE SCALE GENOMIC DNA]</scope>
    <source>
        <strain evidence="2 3">Kp5.2</strain>
    </source>
</reference>
<dbReference type="HOGENOM" id="CLU_2248387_0_0_5"/>
<evidence type="ECO:0000313" key="3">
    <source>
        <dbReference type="Proteomes" id="UP000030907"/>
    </source>
</evidence>
<gene>
    <name evidence="2" type="ORF">SKP52_19870</name>
</gene>
<dbReference type="KEGG" id="sphk:SKP52_19870"/>
<sequence>MSKRSKRDTQGARSKFPRPDKLATLHIDTDNERFVFTTKDMIQNQLRRDGPKIRRSFDLAAKDDIAACSAVFGLAAGLCFRHCLPSAPMAQIRGCDLRRIWASS</sequence>
<dbReference type="EMBL" id="CP009122">
    <property type="protein sequence ID" value="AJA10840.1"/>
    <property type="molecule type" value="Genomic_DNA"/>
</dbReference>
<dbReference type="Proteomes" id="UP000030907">
    <property type="component" value="Chromosome"/>
</dbReference>
<keyword evidence="3" id="KW-1185">Reference proteome</keyword>